<organism evidence="2 3">
    <name type="scientific">Acrasis kona</name>
    <dbReference type="NCBI Taxonomy" id="1008807"/>
    <lineage>
        <taxon>Eukaryota</taxon>
        <taxon>Discoba</taxon>
        <taxon>Heterolobosea</taxon>
        <taxon>Tetramitia</taxon>
        <taxon>Eutetramitia</taxon>
        <taxon>Acrasidae</taxon>
        <taxon>Acrasis</taxon>
    </lineage>
</organism>
<evidence type="ECO:0000313" key="3">
    <source>
        <dbReference type="Proteomes" id="UP001431209"/>
    </source>
</evidence>
<protein>
    <submittedName>
        <fullName evidence="2">Pgi</fullName>
    </submittedName>
</protein>
<keyword evidence="1" id="KW-0472">Membrane</keyword>
<comment type="caution">
    <text evidence="2">The sequence shown here is derived from an EMBL/GenBank/DDBJ whole genome shotgun (WGS) entry which is preliminary data.</text>
</comment>
<evidence type="ECO:0000313" key="2">
    <source>
        <dbReference type="EMBL" id="KAL0477336.1"/>
    </source>
</evidence>
<dbReference type="EMBL" id="JAOPGA020000167">
    <property type="protein sequence ID" value="KAL0477336.1"/>
    <property type="molecule type" value="Genomic_DNA"/>
</dbReference>
<name>A0AAW2YJW5_9EUKA</name>
<evidence type="ECO:0000256" key="1">
    <source>
        <dbReference type="SAM" id="Phobius"/>
    </source>
</evidence>
<dbReference type="Proteomes" id="UP001431209">
    <property type="component" value="Unassembled WGS sequence"/>
</dbReference>
<feature type="transmembrane region" description="Helical" evidence="1">
    <location>
        <begin position="20"/>
        <end position="45"/>
    </location>
</feature>
<keyword evidence="1" id="KW-0812">Transmembrane</keyword>
<dbReference type="AlphaFoldDB" id="A0AAW2YJW5"/>
<reference evidence="2 3" key="1">
    <citation type="submission" date="2024-03" db="EMBL/GenBank/DDBJ databases">
        <title>The Acrasis kona genome and developmental transcriptomes reveal deep origins of eukaryotic multicellular pathways.</title>
        <authorList>
            <person name="Sheikh S."/>
            <person name="Fu C.-J."/>
            <person name="Brown M.W."/>
            <person name="Baldauf S.L."/>
        </authorList>
    </citation>
    <scope>NUCLEOTIDE SEQUENCE [LARGE SCALE GENOMIC DNA]</scope>
    <source>
        <strain evidence="2 3">ATCC MYA-3509</strain>
    </source>
</reference>
<accession>A0AAW2YJW5</accession>
<feature type="transmembrane region" description="Helical" evidence="1">
    <location>
        <begin position="65"/>
        <end position="85"/>
    </location>
</feature>
<sequence>MSLLIVFTDYNYSKIQSTQGIILCVLTLIATSLFSLYYIIIYVRVKRSKYKVLVYPHIQTAMRRFQLMSLIYFVFLTMHAVSVVVLDQVVNPAVARGGIGYDAYYALFALYMLGTEVLPLILIIIILMWPKKPLITRDTFLEMPDLDEETT</sequence>
<gene>
    <name evidence="2" type="ORF">AKO1_005810</name>
</gene>
<feature type="non-terminal residue" evidence="2">
    <location>
        <position position="151"/>
    </location>
</feature>
<keyword evidence="1" id="KW-1133">Transmembrane helix</keyword>
<feature type="transmembrane region" description="Helical" evidence="1">
    <location>
        <begin position="105"/>
        <end position="129"/>
    </location>
</feature>
<proteinExistence type="predicted"/>
<keyword evidence="3" id="KW-1185">Reference proteome</keyword>